<dbReference type="EC" id="2.7.1.17" evidence="8 9"/>
<comment type="caution">
    <text evidence="12">The sequence shown here is derived from an EMBL/GenBank/DDBJ whole genome shotgun (WGS) entry which is preliminary data.</text>
</comment>
<dbReference type="GO" id="GO:0004856">
    <property type="term" value="F:D-xylulokinase activity"/>
    <property type="evidence" value="ECO:0007669"/>
    <property type="project" value="UniProtKB-UniRule"/>
</dbReference>
<protein>
    <recommendedName>
        <fullName evidence="8 9">Xylulose kinase</fullName>
        <shortName evidence="8 9">Xylulokinase</shortName>
        <ecNumber evidence="8 9">2.7.1.17</ecNumber>
    </recommendedName>
</protein>
<evidence type="ECO:0000313" key="13">
    <source>
        <dbReference type="Proteomes" id="UP000281112"/>
    </source>
</evidence>
<keyword evidence="13" id="KW-1185">Reference proteome</keyword>
<keyword evidence="4 8" id="KW-0547">Nucleotide-binding</keyword>
<comment type="similarity">
    <text evidence="1 8 9">Belongs to the FGGY kinase family.</text>
</comment>
<dbReference type="InterPro" id="IPR018483">
    <property type="entry name" value="Carb_kinase_FGGY_CS"/>
</dbReference>
<dbReference type="HAMAP" id="MF_02220">
    <property type="entry name" value="XylB"/>
    <property type="match status" value="1"/>
</dbReference>
<comment type="function">
    <text evidence="8">Catalyzes the phosphorylation of D-xylulose to D-xylulose 5-phosphate.</text>
</comment>
<dbReference type="InterPro" id="IPR006000">
    <property type="entry name" value="Xylulokinase"/>
</dbReference>
<dbReference type="OrthoDB" id="9805576at2"/>
<evidence type="ECO:0000256" key="9">
    <source>
        <dbReference type="RuleBase" id="RU364073"/>
    </source>
</evidence>
<feature type="domain" description="Carbohydrate kinase FGGY N-terminal" evidence="10">
    <location>
        <begin position="1"/>
        <end position="250"/>
    </location>
</feature>
<dbReference type="Gene3D" id="3.30.420.40">
    <property type="match status" value="2"/>
</dbReference>
<dbReference type="GO" id="GO:0005998">
    <property type="term" value="P:xylulose catabolic process"/>
    <property type="evidence" value="ECO:0007669"/>
    <property type="project" value="UniProtKB-UniRule"/>
</dbReference>
<dbReference type="GO" id="GO:0005524">
    <property type="term" value="F:ATP binding"/>
    <property type="evidence" value="ECO:0007669"/>
    <property type="project" value="UniProtKB-UniRule"/>
</dbReference>
<dbReference type="Proteomes" id="UP000281112">
    <property type="component" value="Unassembled WGS sequence"/>
</dbReference>
<dbReference type="Pfam" id="PF00370">
    <property type="entry name" value="FGGY_N"/>
    <property type="match status" value="1"/>
</dbReference>
<dbReference type="RefSeq" id="WP_124937102.1">
    <property type="nucleotide sequence ID" value="NZ_RJVQ01000003.1"/>
</dbReference>
<dbReference type="PIRSF" id="PIRSF000538">
    <property type="entry name" value="GlpK"/>
    <property type="match status" value="1"/>
</dbReference>
<keyword evidence="6 8" id="KW-0067">ATP-binding</keyword>
<evidence type="ECO:0000259" key="11">
    <source>
        <dbReference type="Pfam" id="PF02782"/>
    </source>
</evidence>
<dbReference type="PANTHER" id="PTHR43095">
    <property type="entry name" value="SUGAR KINASE"/>
    <property type="match status" value="1"/>
</dbReference>
<evidence type="ECO:0000256" key="6">
    <source>
        <dbReference type="ARBA" id="ARBA00022840"/>
    </source>
</evidence>
<comment type="catalytic activity">
    <reaction evidence="8 9">
        <text>D-xylulose + ATP = D-xylulose 5-phosphate + ADP + H(+)</text>
        <dbReference type="Rhea" id="RHEA:10964"/>
        <dbReference type="ChEBI" id="CHEBI:15378"/>
        <dbReference type="ChEBI" id="CHEBI:17140"/>
        <dbReference type="ChEBI" id="CHEBI:30616"/>
        <dbReference type="ChEBI" id="CHEBI:57737"/>
        <dbReference type="ChEBI" id="CHEBI:456216"/>
        <dbReference type="EC" id="2.7.1.17"/>
    </reaction>
</comment>
<evidence type="ECO:0000256" key="4">
    <source>
        <dbReference type="ARBA" id="ARBA00022741"/>
    </source>
</evidence>
<dbReference type="PROSITE" id="PS00933">
    <property type="entry name" value="FGGY_KINASES_1"/>
    <property type="match status" value="1"/>
</dbReference>
<feature type="site" description="Important for activity" evidence="8">
    <location>
        <position position="6"/>
    </location>
</feature>
<dbReference type="InterPro" id="IPR050406">
    <property type="entry name" value="FGGY_Carb_Kinase"/>
</dbReference>
<feature type="binding site" evidence="8">
    <location>
        <begin position="80"/>
        <end position="81"/>
    </location>
    <ligand>
        <name>substrate</name>
    </ligand>
</feature>
<dbReference type="EMBL" id="RJVQ01000003">
    <property type="protein sequence ID" value="RQW63639.1"/>
    <property type="molecule type" value="Genomic_DNA"/>
</dbReference>
<sequence>MFLGVDCGTQGTKVVICDSRTNTILGSGYGKHDIISNDSGRREQHVQWWIDAFKLALKHAKQESGIELTEIKAIGISGQQHGMVVLDKFDNPIYPAKLWCDTESSKENAEIIEKLGGHKAFMDRVGIQLQTGYTASKILWLYRNHPDVYAKIDKIMLPHDYLNYWLTGEFKTDFGDASGTGYMSIHDRQYDEDVFAVVAPNLDIESHLPQLISAETMIGKIKPEIAQLLGLSSDVMIASGGGDNMMGAIGTGNIKAGTVTMSLGTSGTLYAYSDKPMASDDGMIASFCSSSNGWLPLICTMNVTASTTLMRTLFDIELDTFTQMLQQTRPGANGITLLPFFSGERIPPLPNATASLHGLTTDNLSQANIIRATTEAATFTIRYGLDLFREQGIEPEQIRLIGGGAKNAEWRQMVADIMNTPVICPLEHEAAALGGAIQAMWAYNHANDTPVSLDELCDIWVGLDPKSEVRPISNNVLLYEQSYQAYRRCLSQTYAF</sequence>
<reference evidence="12 13" key="1">
    <citation type="submission" date="2018-11" db="EMBL/GenBank/DDBJ databases">
        <title>Vibrio LJC006 sp. nov., isolated from seawater during the bloom of the enteromorpha.</title>
        <authorList>
            <person name="Liang J."/>
        </authorList>
    </citation>
    <scope>NUCLEOTIDE SEQUENCE [LARGE SCALE GENOMIC DNA]</scope>
    <source>
        <strain evidence="12 13">LJC006</strain>
    </source>
</reference>
<keyword evidence="5 8" id="KW-0418">Kinase</keyword>
<keyword evidence="7 8" id="KW-0119">Carbohydrate metabolism</keyword>
<gene>
    <name evidence="8 9 12" type="primary">xylB</name>
    <name evidence="12" type="ORF">EES38_10370</name>
</gene>
<dbReference type="CDD" id="cd07809">
    <property type="entry name" value="ASKHA_NBD_FGGY_BaXK-like"/>
    <property type="match status" value="1"/>
</dbReference>
<dbReference type="PANTHER" id="PTHR43095:SF5">
    <property type="entry name" value="XYLULOSE KINASE"/>
    <property type="match status" value="1"/>
</dbReference>
<proteinExistence type="inferred from homology"/>
<evidence type="ECO:0000256" key="3">
    <source>
        <dbReference type="ARBA" id="ARBA00022679"/>
    </source>
</evidence>
<keyword evidence="2 8" id="KW-0859">Xylose metabolism</keyword>
<evidence type="ECO:0000256" key="5">
    <source>
        <dbReference type="ARBA" id="ARBA00022777"/>
    </source>
</evidence>
<evidence type="ECO:0000313" key="12">
    <source>
        <dbReference type="EMBL" id="RQW63639.1"/>
    </source>
</evidence>
<organism evidence="12 13">
    <name type="scientific">Vibrio viridaestus</name>
    <dbReference type="NCBI Taxonomy" id="2487322"/>
    <lineage>
        <taxon>Bacteria</taxon>
        <taxon>Pseudomonadati</taxon>
        <taxon>Pseudomonadota</taxon>
        <taxon>Gammaproteobacteria</taxon>
        <taxon>Vibrionales</taxon>
        <taxon>Vibrionaceae</taxon>
        <taxon>Vibrio</taxon>
    </lineage>
</organism>
<evidence type="ECO:0000256" key="7">
    <source>
        <dbReference type="ARBA" id="ARBA00023277"/>
    </source>
</evidence>
<dbReference type="InterPro" id="IPR000577">
    <property type="entry name" value="Carb_kinase_FGGY"/>
</dbReference>
<accession>A0A3N9THJ3</accession>
<evidence type="ECO:0000256" key="1">
    <source>
        <dbReference type="ARBA" id="ARBA00009156"/>
    </source>
</evidence>
<dbReference type="AlphaFoldDB" id="A0A3N9THJ3"/>
<dbReference type="InterPro" id="IPR018485">
    <property type="entry name" value="FGGY_C"/>
</dbReference>
<feature type="domain" description="Carbohydrate kinase FGGY C-terminal" evidence="11">
    <location>
        <begin position="260"/>
        <end position="443"/>
    </location>
</feature>
<evidence type="ECO:0000256" key="2">
    <source>
        <dbReference type="ARBA" id="ARBA00022629"/>
    </source>
</evidence>
<name>A0A3N9THJ3_9VIBR</name>
<dbReference type="InterPro" id="IPR043129">
    <property type="entry name" value="ATPase_NBD"/>
</dbReference>
<dbReference type="GO" id="GO:0042732">
    <property type="term" value="P:D-xylose metabolic process"/>
    <property type="evidence" value="ECO:0007669"/>
    <property type="project" value="UniProtKB-KW"/>
</dbReference>
<dbReference type="Pfam" id="PF02782">
    <property type="entry name" value="FGGY_C"/>
    <property type="match status" value="1"/>
</dbReference>
<dbReference type="InterPro" id="IPR018484">
    <property type="entry name" value="FGGY_N"/>
</dbReference>
<keyword evidence="3 8" id="KW-0808">Transferase</keyword>
<evidence type="ECO:0000256" key="8">
    <source>
        <dbReference type="HAMAP-Rule" id="MF_02220"/>
    </source>
</evidence>
<dbReference type="NCBIfam" id="TIGR01312">
    <property type="entry name" value="XylB"/>
    <property type="match status" value="1"/>
</dbReference>
<evidence type="ECO:0000259" key="10">
    <source>
        <dbReference type="Pfam" id="PF00370"/>
    </source>
</evidence>
<feature type="active site" description="Proton acceptor" evidence="8">
    <location>
        <position position="243"/>
    </location>
</feature>
<dbReference type="SUPFAM" id="SSF53067">
    <property type="entry name" value="Actin-like ATPase domain"/>
    <property type="match status" value="2"/>
</dbReference>